<organism evidence="2 3">
    <name type="scientific">Austropuccinia psidii MF-1</name>
    <dbReference type="NCBI Taxonomy" id="1389203"/>
    <lineage>
        <taxon>Eukaryota</taxon>
        <taxon>Fungi</taxon>
        <taxon>Dikarya</taxon>
        <taxon>Basidiomycota</taxon>
        <taxon>Pucciniomycotina</taxon>
        <taxon>Pucciniomycetes</taxon>
        <taxon>Pucciniales</taxon>
        <taxon>Sphaerophragmiaceae</taxon>
        <taxon>Austropuccinia</taxon>
    </lineage>
</organism>
<reference evidence="2" key="1">
    <citation type="submission" date="2021-03" db="EMBL/GenBank/DDBJ databases">
        <title>Draft genome sequence of rust myrtle Austropuccinia psidii MF-1, a brazilian biotype.</title>
        <authorList>
            <person name="Quecine M.C."/>
            <person name="Pachon D.M.R."/>
            <person name="Bonatelli M.L."/>
            <person name="Correr F.H."/>
            <person name="Franceschini L.M."/>
            <person name="Leite T.F."/>
            <person name="Margarido G.R.A."/>
            <person name="Almeida C.A."/>
            <person name="Ferrarezi J.A."/>
            <person name="Labate C.A."/>
        </authorList>
    </citation>
    <scope>NUCLEOTIDE SEQUENCE</scope>
    <source>
        <strain evidence="2">MF-1</strain>
    </source>
</reference>
<evidence type="ECO:0000313" key="2">
    <source>
        <dbReference type="EMBL" id="MBW0496764.1"/>
    </source>
</evidence>
<feature type="region of interest" description="Disordered" evidence="1">
    <location>
        <begin position="123"/>
        <end position="167"/>
    </location>
</feature>
<dbReference type="AlphaFoldDB" id="A0A9Q3HBL1"/>
<feature type="compositionally biased region" description="Polar residues" evidence="1">
    <location>
        <begin position="132"/>
        <end position="161"/>
    </location>
</feature>
<keyword evidence="3" id="KW-1185">Reference proteome</keyword>
<accession>A0A9Q3HBL1</accession>
<protein>
    <submittedName>
        <fullName evidence="2">Uncharacterized protein</fullName>
    </submittedName>
</protein>
<evidence type="ECO:0000256" key="1">
    <source>
        <dbReference type="SAM" id="MobiDB-lite"/>
    </source>
</evidence>
<feature type="compositionally biased region" description="Polar residues" evidence="1">
    <location>
        <begin position="56"/>
        <end position="73"/>
    </location>
</feature>
<dbReference type="Proteomes" id="UP000765509">
    <property type="component" value="Unassembled WGS sequence"/>
</dbReference>
<proteinExistence type="predicted"/>
<feature type="region of interest" description="Disordered" evidence="1">
    <location>
        <begin position="41"/>
        <end position="82"/>
    </location>
</feature>
<comment type="caution">
    <text evidence="2">The sequence shown here is derived from an EMBL/GenBank/DDBJ whole genome shotgun (WGS) entry which is preliminary data.</text>
</comment>
<dbReference type="EMBL" id="AVOT02013810">
    <property type="protein sequence ID" value="MBW0496764.1"/>
    <property type="molecule type" value="Genomic_DNA"/>
</dbReference>
<gene>
    <name evidence="2" type="ORF">O181_036479</name>
</gene>
<name>A0A9Q3HBL1_9BASI</name>
<evidence type="ECO:0000313" key="3">
    <source>
        <dbReference type="Proteomes" id="UP000765509"/>
    </source>
</evidence>
<sequence>MPCKQAPQQGGTQWLQELLHGKEKALPLPILTFKVSELTFPPFVDPSQHNEPPIPGSSQAQDSQVLSNDNNFTCEPEPEVAPVQRMEENFDFSATPRSFIIINDMPARFPLPLLFPQPTFPSVPSPEVPPITSENPITSSPPVQGTPQSHNEALQEFSSLQPKLMMP</sequence>